<dbReference type="Proteomes" id="UP000218238">
    <property type="component" value="Unassembled WGS sequence"/>
</dbReference>
<dbReference type="Gene3D" id="2.40.160.170">
    <property type="match status" value="1"/>
</dbReference>
<evidence type="ECO:0000313" key="1">
    <source>
        <dbReference type="EMBL" id="PAX57041.1"/>
    </source>
</evidence>
<keyword evidence="2" id="KW-1185">Reference proteome</keyword>
<organism evidence="1 2">
    <name type="scientific">Brunnivagina elsteri CCALA 953</name>
    <dbReference type="NCBI Taxonomy" id="987040"/>
    <lineage>
        <taxon>Bacteria</taxon>
        <taxon>Bacillati</taxon>
        <taxon>Cyanobacteriota</taxon>
        <taxon>Cyanophyceae</taxon>
        <taxon>Nostocales</taxon>
        <taxon>Calotrichaceae</taxon>
        <taxon>Brunnivagina</taxon>
    </lineage>
</organism>
<comment type="caution">
    <text evidence="1">The sequence shown here is derived from an EMBL/GenBank/DDBJ whole genome shotgun (WGS) entry which is preliminary data.</text>
</comment>
<evidence type="ECO:0000313" key="2">
    <source>
        <dbReference type="Proteomes" id="UP000218238"/>
    </source>
</evidence>
<dbReference type="OrthoDB" id="517121at2"/>
<proteinExistence type="predicted"/>
<reference evidence="1 2" key="1">
    <citation type="submission" date="2017-08" db="EMBL/GenBank/DDBJ databases">
        <title>Draft genome sequence of filamentous cyanobacterium Calothrix elsteri CCALA 953.</title>
        <authorList>
            <person name="Gagunashvili A.N."/>
            <person name="Elster J."/>
            <person name="Andresson O.S."/>
        </authorList>
    </citation>
    <scope>NUCLEOTIDE SEQUENCE [LARGE SCALE GENOMIC DNA]</scope>
    <source>
        <strain evidence="1 2">CCALA 953</strain>
    </source>
</reference>
<accession>A0A2A2TKG3</accession>
<dbReference type="RefSeq" id="WP_095721502.1">
    <property type="nucleotide sequence ID" value="NZ_NTFS01000080.1"/>
</dbReference>
<protein>
    <submittedName>
        <fullName evidence="1">Uncharacterized protein</fullName>
    </submittedName>
</protein>
<name>A0A2A2TKG3_9CYAN</name>
<dbReference type="EMBL" id="NTFS01000080">
    <property type="protein sequence ID" value="PAX57041.1"/>
    <property type="molecule type" value="Genomic_DNA"/>
</dbReference>
<gene>
    <name evidence="1" type="ORF">CK510_09665</name>
</gene>
<sequence length="362" mass="40082">MLHKKRFIFSLLGLTVANLLTNINTHKVIANEGIESTSKFVISADKIKNESVEKRPIELNNLAPVLLHDDLFSHSNYEINNSEAISHQAVDLIPKNRLNSNRKLTYISVDLDKLCKTSPDNLRCSQYFKTTLEQQPSESEISKRLTSQSIGESNQKASGWAVTPEAGTLVFGAFITKSLTSNLNARVGLNTASIALAGYQKRKNEVTYDANLNLFNVSTLVDYHPFKKSGFRVTGGLVFNDNNLEGKARIKDGVTFEYDGNRYTNKDIASVKAKVSSSNNIAPYLGIGWGNAVKPGKRWGFSANLGVVFSGSPQVDLDANIVNDSLSEQINRDLRVEEKELEDDLNGFKIYPVLSLGVSYHF</sequence>
<dbReference type="AlphaFoldDB" id="A0A2A2TKG3"/>